<proteinExistence type="predicted"/>
<keyword evidence="3" id="KW-1185">Reference proteome</keyword>
<organism evidence="2 3">
    <name type="scientific">Trema orientale</name>
    <name type="common">Charcoal tree</name>
    <name type="synonym">Celtis orientalis</name>
    <dbReference type="NCBI Taxonomy" id="63057"/>
    <lineage>
        <taxon>Eukaryota</taxon>
        <taxon>Viridiplantae</taxon>
        <taxon>Streptophyta</taxon>
        <taxon>Embryophyta</taxon>
        <taxon>Tracheophyta</taxon>
        <taxon>Spermatophyta</taxon>
        <taxon>Magnoliopsida</taxon>
        <taxon>eudicotyledons</taxon>
        <taxon>Gunneridae</taxon>
        <taxon>Pentapetalae</taxon>
        <taxon>rosids</taxon>
        <taxon>fabids</taxon>
        <taxon>Rosales</taxon>
        <taxon>Cannabaceae</taxon>
        <taxon>Trema</taxon>
    </lineage>
</organism>
<reference evidence="3" key="1">
    <citation type="submission" date="2016-06" db="EMBL/GenBank/DDBJ databases">
        <title>Parallel loss of symbiosis genes in relatives of nitrogen-fixing non-legume Parasponia.</title>
        <authorList>
            <person name="Van Velzen R."/>
            <person name="Holmer R."/>
            <person name="Bu F."/>
            <person name="Rutten L."/>
            <person name="Van Zeijl A."/>
            <person name="Liu W."/>
            <person name="Santuari L."/>
            <person name="Cao Q."/>
            <person name="Sharma T."/>
            <person name="Shen D."/>
            <person name="Roswanjaya Y."/>
            <person name="Wardhani T."/>
            <person name="Kalhor M.S."/>
            <person name="Jansen J."/>
            <person name="Van den Hoogen J."/>
            <person name="Gungor B."/>
            <person name="Hartog M."/>
            <person name="Hontelez J."/>
            <person name="Verver J."/>
            <person name="Yang W.-C."/>
            <person name="Schijlen E."/>
            <person name="Repin R."/>
            <person name="Schilthuizen M."/>
            <person name="Schranz E."/>
            <person name="Heidstra R."/>
            <person name="Miyata K."/>
            <person name="Fedorova E."/>
            <person name="Kohlen W."/>
            <person name="Bisseling T."/>
            <person name="Smit S."/>
            <person name="Geurts R."/>
        </authorList>
    </citation>
    <scope>NUCLEOTIDE SEQUENCE [LARGE SCALE GENOMIC DNA]</scope>
    <source>
        <strain evidence="3">cv. RG33-2</strain>
    </source>
</reference>
<accession>A0A2P5ENE8</accession>
<evidence type="ECO:0000313" key="2">
    <source>
        <dbReference type="EMBL" id="PON87074.1"/>
    </source>
</evidence>
<evidence type="ECO:0000256" key="1">
    <source>
        <dbReference type="SAM" id="MobiDB-lite"/>
    </source>
</evidence>
<dbReference type="AlphaFoldDB" id="A0A2P5ENE8"/>
<name>A0A2P5ENE8_TREOI</name>
<dbReference type="EMBL" id="JXTC01000122">
    <property type="protein sequence ID" value="PON87074.1"/>
    <property type="molecule type" value="Genomic_DNA"/>
</dbReference>
<sequence length="50" mass="5310">MLPTKLRGATTLPTPAKWGGNQKKNSAQVYGLCSIGVAVVPHCKNPMMLT</sequence>
<protein>
    <submittedName>
        <fullName evidence="2">Uncharacterized protein</fullName>
    </submittedName>
</protein>
<gene>
    <name evidence="2" type="ORF">TorRG33x02_171870</name>
</gene>
<evidence type="ECO:0000313" key="3">
    <source>
        <dbReference type="Proteomes" id="UP000237000"/>
    </source>
</evidence>
<dbReference type="InParanoid" id="A0A2P5ENE8"/>
<comment type="caution">
    <text evidence="2">The sequence shown here is derived from an EMBL/GenBank/DDBJ whole genome shotgun (WGS) entry which is preliminary data.</text>
</comment>
<dbReference type="Proteomes" id="UP000237000">
    <property type="component" value="Unassembled WGS sequence"/>
</dbReference>
<feature type="region of interest" description="Disordered" evidence="1">
    <location>
        <begin position="1"/>
        <end position="20"/>
    </location>
</feature>
<feature type="non-terminal residue" evidence="2">
    <location>
        <position position="50"/>
    </location>
</feature>